<gene>
    <name evidence="2" type="ORF">FDK13_07160</name>
</gene>
<dbReference type="EMBL" id="SZVO01000003">
    <property type="protein sequence ID" value="TKT92594.1"/>
    <property type="molecule type" value="Genomic_DNA"/>
</dbReference>
<accession>A0A4U6DDR5</accession>
<feature type="transmembrane region" description="Helical" evidence="1">
    <location>
        <begin position="144"/>
        <end position="166"/>
    </location>
</feature>
<comment type="caution">
    <text evidence="2">The sequence shown here is derived from an EMBL/GenBank/DDBJ whole genome shotgun (WGS) entry which is preliminary data.</text>
</comment>
<feature type="transmembrane region" description="Helical" evidence="1">
    <location>
        <begin position="76"/>
        <end position="94"/>
    </location>
</feature>
<feature type="transmembrane region" description="Helical" evidence="1">
    <location>
        <begin position="172"/>
        <end position="191"/>
    </location>
</feature>
<protein>
    <submittedName>
        <fullName evidence="2">Uncharacterized protein</fullName>
    </submittedName>
</protein>
<name>A0A4U6DDR5_9BACT</name>
<keyword evidence="1" id="KW-0812">Transmembrane</keyword>
<organism evidence="2 3">
    <name type="scientific">Dyadobacter frigoris</name>
    <dbReference type="NCBI Taxonomy" id="2576211"/>
    <lineage>
        <taxon>Bacteria</taxon>
        <taxon>Pseudomonadati</taxon>
        <taxon>Bacteroidota</taxon>
        <taxon>Cytophagia</taxon>
        <taxon>Cytophagales</taxon>
        <taxon>Spirosomataceae</taxon>
        <taxon>Dyadobacter</taxon>
    </lineage>
</organism>
<dbReference type="AlphaFoldDB" id="A0A4U6DDR5"/>
<reference evidence="2 3" key="1">
    <citation type="submission" date="2019-05" db="EMBL/GenBank/DDBJ databases">
        <title>Dyadobacter AR-3-8 sp. nov., isolated from arctic soil.</title>
        <authorList>
            <person name="Chaudhary D.K."/>
        </authorList>
    </citation>
    <scope>NUCLEOTIDE SEQUENCE [LARGE SCALE GENOMIC DNA]</scope>
    <source>
        <strain evidence="2 3">AR-3-8</strain>
    </source>
</reference>
<sequence length="233" mass="26980">METAYKNIGYFFIGLLALTFAGFYITYFGQFPEFKNLTPIHHFHALIFIAWYTVLIIQPFLIRYKKFALHRLVGKFSYFLMPLVLISIFMATQTSYKNGIVQHLPEKEVLAGTFMNLLSLFLFGLFYLLAMINRHHTPAHLRYIITSSLILIGPALGRILIMFFGFSFPDGVWYGGMMVPALIMLALILLDIKNNRNYTPYIISLLLSLALDLAWKYNFQSTALWQNFADIIF</sequence>
<dbReference type="Proteomes" id="UP000304900">
    <property type="component" value="Unassembled WGS sequence"/>
</dbReference>
<feature type="transmembrane region" description="Helical" evidence="1">
    <location>
        <begin position="7"/>
        <end position="28"/>
    </location>
</feature>
<evidence type="ECO:0000313" key="2">
    <source>
        <dbReference type="EMBL" id="TKT92594.1"/>
    </source>
</evidence>
<keyword evidence="1" id="KW-0472">Membrane</keyword>
<keyword evidence="1" id="KW-1133">Transmembrane helix</keyword>
<evidence type="ECO:0000256" key="1">
    <source>
        <dbReference type="SAM" id="Phobius"/>
    </source>
</evidence>
<feature type="transmembrane region" description="Helical" evidence="1">
    <location>
        <begin position="114"/>
        <end position="132"/>
    </location>
</feature>
<dbReference type="RefSeq" id="WP_137339322.1">
    <property type="nucleotide sequence ID" value="NZ_BSQH01000002.1"/>
</dbReference>
<proteinExistence type="predicted"/>
<keyword evidence="3" id="KW-1185">Reference proteome</keyword>
<feature type="transmembrane region" description="Helical" evidence="1">
    <location>
        <begin position="40"/>
        <end position="64"/>
    </location>
</feature>
<dbReference type="OrthoDB" id="822156at2"/>
<feature type="transmembrane region" description="Helical" evidence="1">
    <location>
        <begin position="198"/>
        <end position="215"/>
    </location>
</feature>
<evidence type="ECO:0000313" key="3">
    <source>
        <dbReference type="Proteomes" id="UP000304900"/>
    </source>
</evidence>